<dbReference type="PROSITE" id="PS00216">
    <property type="entry name" value="SUGAR_TRANSPORT_1"/>
    <property type="match status" value="1"/>
</dbReference>
<evidence type="ECO:0000313" key="9">
    <source>
        <dbReference type="EMBL" id="MZP44171.1"/>
    </source>
</evidence>
<sequence length="423" mass="43860">MSPALSSAREDGKSSAAGAAKADNWVLAALAGVPLIMVLGNSMLIPAFPQIREAMGISPFQVGLLITFFSIPAGLAIPFLGFLSDRIGRKKIMVPALLLYGIGGLISGLSPVLFQNSYAVMLTGRIVQGLAAAGTAPIAMALIGDLYQNQSRNKALGVLESTNGLGKVISPILGSLLVLLIWWSLFFVYAALAVPVALAIAFLVKEKPISPGQANKSFSAYFSGVSELFQKKAATLLIAFFGGMLALFTLFGVLSYLSDALEATYGLQGVRKGLVLAIPVLASASTALGTGFFLQKRPQYLKTTLLTGLGLFSTALVLSALFKTIPAVLALLAVLGLGTGLTLPSLNTIVTSSASEEKRGAITAFYGGVRFIGVALGPPVFSLLEKGGPWALYGPWAVAGAATLVLAWFFLKTPKSQATGAAG</sequence>
<organism evidence="9 10">
    <name type="scientific">Heliomicrobium gestii</name>
    <name type="common">Heliobacterium gestii</name>
    <dbReference type="NCBI Taxonomy" id="2699"/>
    <lineage>
        <taxon>Bacteria</taxon>
        <taxon>Bacillati</taxon>
        <taxon>Bacillota</taxon>
        <taxon>Clostridia</taxon>
        <taxon>Eubacteriales</taxon>
        <taxon>Heliobacteriaceae</taxon>
        <taxon>Heliomicrobium</taxon>
    </lineage>
</organism>
<dbReference type="SUPFAM" id="SSF103473">
    <property type="entry name" value="MFS general substrate transporter"/>
    <property type="match status" value="1"/>
</dbReference>
<protein>
    <submittedName>
        <fullName evidence="9">MFS transporter</fullName>
    </submittedName>
</protein>
<keyword evidence="2" id="KW-0813">Transport</keyword>
<dbReference type="PANTHER" id="PTHR43124">
    <property type="entry name" value="PURINE EFFLUX PUMP PBUE"/>
    <property type="match status" value="1"/>
</dbReference>
<gene>
    <name evidence="9" type="ORF">GTO89_14125</name>
</gene>
<dbReference type="GO" id="GO:0005886">
    <property type="term" value="C:plasma membrane"/>
    <property type="evidence" value="ECO:0007669"/>
    <property type="project" value="UniProtKB-SubCell"/>
</dbReference>
<feature type="transmembrane region" description="Helical" evidence="7">
    <location>
        <begin position="305"/>
        <end position="322"/>
    </location>
</feature>
<dbReference type="InterPro" id="IPR036259">
    <property type="entry name" value="MFS_trans_sf"/>
</dbReference>
<keyword evidence="3" id="KW-1003">Cell membrane</keyword>
<dbReference type="OrthoDB" id="9803985at2"/>
<accession>A0A845LF30</accession>
<comment type="caution">
    <text evidence="9">The sequence shown here is derived from an EMBL/GenBank/DDBJ whole genome shotgun (WGS) entry which is preliminary data.</text>
</comment>
<evidence type="ECO:0000259" key="8">
    <source>
        <dbReference type="PROSITE" id="PS50850"/>
    </source>
</evidence>
<dbReference type="InterPro" id="IPR050189">
    <property type="entry name" value="MFS_Efflux_Transporters"/>
</dbReference>
<feature type="transmembrane region" description="Helical" evidence="7">
    <location>
        <begin position="233"/>
        <end position="254"/>
    </location>
</feature>
<dbReference type="InterPro" id="IPR020846">
    <property type="entry name" value="MFS_dom"/>
</dbReference>
<dbReference type="CDD" id="cd17474">
    <property type="entry name" value="MFS_YfmO_like"/>
    <property type="match status" value="1"/>
</dbReference>
<feature type="transmembrane region" description="Helical" evidence="7">
    <location>
        <begin position="362"/>
        <end position="384"/>
    </location>
</feature>
<dbReference type="Gene3D" id="1.20.1250.20">
    <property type="entry name" value="MFS general substrate transporter like domains"/>
    <property type="match status" value="1"/>
</dbReference>
<dbReference type="InterPro" id="IPR011701">
    <property type="entry name" value="MFS"/>
</dbReference>
<feature type="transmembrane region" description="Helical" evidence="7">
    <location>
        <begin position="92"/>
        <end position="114"/>
    </location>
</feature>
<proteinExistence type="predicted"/>
<dbReference type="EMBL" id="WXEX01000013">
    <property type="protein sequence ID" value="MZP44171.1"/>
    <property type="molecule type" value="Genomic_DNA"/>
</dbReference>
<evidence type="ECO:0000256" key="4">
    <source>
        <dbReference type="ARBA" id="ARBA00022692"/>
    </source>
</evidence>
<keyword evidence="4 7" id="KW-0812">Transmembrane</keyword>
<evidence type="ECO:0000256" key="1">
    <source>
        <dbReference type="ARBA" id="ARBA00004651"/>
    </source>
</evidence>
<evidence type="ECO:0000256" key="7">
    <source>
        <dbReference type="SAM" id="Phobius"/>
    </source>
</evidence>
<evidence type="ECO:0000313" key="10">
    <source>
        <dbReference type="Proteomes" id="UP000471031"/>
    </source>
</evidence>
<dbReference type="InterPro" id="IPR005829">
    <property type="entry name" value="Sugar_transporter_CS"/>
</dbReference>
<dbReference type="Pfam" id="PF07690">
    <property type="entry name" value="MFS_1"/>
    <property type="match status" value="1"/>
</dbReference>
<dbReference type="PANTHER" id="PTHR43124:SF3">
    <property type="entry name" value="CHLORAMPHENICOL EFFLUX PUMP RV0191"/>
    <property type="match status" value="1"/>
</dbReference>
<feature type="transmembrane region" description="Helical" evidence="7">
    <location>
        <begin position="180"/>
        <end position="204"/>
    </location>
</feature>
<dbReference type="Proteomes" id="UP000471031">
    <property type="component" value="Unassembled WGS sequence"/>
</dbReference>
<evidence type="ECO:0000256" key="5">
    <source>
        <dbReference type="ARBA" id="ARBA00022989"/>
    </source>
</evidence>
<dbReference type="GO" id="GO:0022857">
    <property type="term" value="F:transmembrane transporter activity"/>
    <property type="evidence" value="ECO:0007669"/>
    <property type="project" value="InterPro"/>
</dbReference>
<comment type="subcellular location">
    <subcellularLocation>
        <location evidence="1">Cell membrane</location>
        <topology evidence="1">Multi-pass membrane protein</topology>
    </subcellularLocation>
</comment>
<evidence type="ECO:0000256" key="3">
    <source>
        <dbReference type="ARBA" id="ARBA00022475"/>
    </source>
</evidence>
<feature type="transmembrane region" description="Helical" evidence="7">
    <location>
        <begin position="25"/>
        <end position="48"/>
    </location>
</feature>
<dbReference type="AlphaFoldDB" id="A0A845LF30"/>
<keyword evidence="5 7" id="KW-1133">Transmembrane helix</keyword>
<name>A0A845LF30_HELGE</name>
<feature type="transmembrane region" description="Helical" evidence="7">
    <location>
        <begin position="274"/>
        <end position="293"/>
    </location>
</feature>
<feature type="domain" description="Major facilitator superfamily (MFS) profile" evidence="8">
    <location>
        <begin position="26"/>
        <end position="415"/>
    </location>
</feature>
<feature type="transmembrane region" description="Helical" evidence="7">
    <location>
        <begin position="126"/>
        <end position="144"/>
    </location>
</feature>
<feature type="transmembrane region" description="Helical" evidence="7">
    <location>
        <begin position="390"/>
        <end position="411"/>
    </location>
</feature>
<feature type="transmembrane region" description="Helical" evidence="7">
    <location>
        <begin position="60"/>
        <end position="80"/>
    </location>
</feature>
<evidence type="ECO:0000256" key="2">
    <source>
        <dbReference type="ARBA" id="ARBA00022448"/>
    </source>
</evidence>
<keyword evidence="10" id="KW-1185">Reference proteome</keyword>
<dbReference type="PROSITE" id="PS50850">
    <property type="entry name" value="MFS"/>
    <property type="match status" value="1"/>
</dbReference>
<feature type="transmembrane region" description="Helical" evidence="7">
    <location>
        <begin position="328"/>
        <end position="350"/>
    </location>
</feature>
<reference evidence="9 10" key="1">
    <citation type="submission" date="2020-01" db="EMBL/GenBank/DDBJ databases">
        <title>Whole genome sequence of Heliobacterium gestii DSM 11169.</title>
        <authorList>
            <person name="Kyndt J.A."/>
            <person name="Meyer T.E."/>
        </authorList>
    </citation>
    <scope>NUCLEOTIDE SEQUENCE [LARGE SCALE GENOMIC DNA]</scope>
    <source>
        <strain evidence="9 10">DSM 11169</strain>
    </source>
</reference>
<keyword evidence="6 7" id="KW-0472">Membrane</keyword>
<evidence type="ECO:0000256" key="6">
    <source>
        <dbReference type="ARBA" id="ARBA00023136"/>
    </source>
</evidence>